<gene>
    <name evidence="4" type="ORF">B0T22DRAFT_188182</name>
</gene>
<dbReference type="Proteomes" id="UP001270362">
    <property type="component" value="Unassembled WGS sequence"/>
</dbReference>
<dbReference type="SUPFAM" id="SSF48403">
    <property type="entry name" value="Ankyrin repeat"/>
    <property type="match status" value="1"/>
</dbReference>
<accession>A0AAE0XCT7</accession>
<dbReference type="PROSITE" id="PS50297">
    <property type="entry name" value="ANK_REP_REGION"/>
    <property type="match status" value="1"/>
</dbReference>
<dbReference type="EMBL" id="JAULSO010000002">
    <property type="protein sequence ID" value="KAK3690113.1"/>
    <property type="molecule type" value="Genomic_DNA"/>
</dbReference>
<evidence type="ECO:0000256" key="3">
    <source>
        <dbReference type="PROSITE-ProRule" id="PRU00023"/>
    </source>
</evidence>
<dbReference type="InterPro" id="IPR002110">
    <property type="entry name" value="Ankyrin_rpt"/>
</dbReference>
<evidence type="ECO:0000313" key="4">
    <source>
        <dbReference type="EMBL" id="KAK3690113.1"/>
    </source>
</evidence>
<dbReference type="PROSITE" id="PS50088">
    <property type="entry name" value="ANK_REPEAT"/>
    <property type="match status" value="1"/>
</dbReference>
<feature type="repeat" description="ANK" evidence="3">
    <location>
        <begin position="34"/>
        <end position="66"/>
    </location>
</feature>
<dbReference type="AlphaFoldDB" id="A0AAE0XCT7"/>
<evidence type="ECO:0000256" key="1">
    <source>
        <dbReference type="ARBA" id="ARBA00022737"/>
    </source>
</evidence>
<name>A0AAE0XCT7_9PEZI</name>
<reference evidence="4" key="1">
    <citation type="journal article" date="2023" name="Mol. Phylogenet. Evol.">
        <title>Genome-scale phylogeny and comparative genomics of the fungal order Sordariales.</title>
        <authorList>
            <person name="Hensen N."/>
            <person name="Bonometti L."/>
            <person name="Westerberg I."/>
            <person name="Brannstrom I.O."/>
            <person name="Guillou S."/>
            <person name="Cros-Aarteil S."/>
            <person name="Calhoun S."/>
            <person name="Haridas S."/>
            <person name="Kuo A."/>
            <person name="Mondo S."/>
            <person name="Pangilinan J."/>
            <person name="Riley R."/>
            <person name="LaButti K."/>
            <person name="Andreopoulos B."/>
            <person name="Lipzen A."/>
            <person name="Chen C."/>
            <person name="Yan M."/>
            <person name="Daum C."/>
            <person name="Ng V."/>
            <person name="Clum A."/>
            <person name="Steindorff A."/>
            <person name="Ohm R.A."/>
            <person name="Martin F."/>
            <person name="Silar P."/>
            <person name="Natvig D.O."/>
            <person name="Lalanne C."/>
            <person name="Gautier V."/>
            <person name="Ament-Velasquez S.L."/>
            <person name="Kruys A."/>
            <person name="Hutchinson M.I."/>
            <person name="Powell A.J."/>
            <person name="Barry K."/>
            <person name="Miller A.N."/>
            <person name="Grigoriev I.V."/>
            <person name="Debuchy R."/>
            <person name="Gladieux P."/>
            <person name="Hiltunen Thoren M."/>
            <person name="Johannesson H."/>
        </authorList>
    </citation>
    <scope>NUCLEOTIDE SEQUENCE</scope>
    <source>
        <strain evidence="4">CBS 314.62</strain>
    </source>
</reference>
<keyword evidence="1" id="KW-0677">Repeat</keyword>
<dbReference type="PANTHER" id="PTHR24126">
    <property type="entry name" value="ANKYRIN REPEAT, PH AND SEC7 DOMAIN CONTAINING PROTEIN SECG-RELATED"/>
    <property type="match status" value="1"/>
</dbReference>
<keyword evidence="5" id="KW-1185">Reference proteome</keyword>
<evidence type="ECO:0008006" key="6">
    <source>
        <dbReference type="Google" id="ProtNLM"/>
    </source>
</evidence>
<organism evidence="4 5">
    <name type="scientific">Podospora appendiculata</name>
    <dbReference type="NCBI Taxonomy" id="314037"/>
    <lineage>
        <taxon>Eukaryota</taxon>
        <taxon>Fungi</taxon>
        <taxon>Dikarya</taxon>
        <taxon>Ascomycota</taxon>
        <taxon>Pezizomycotina</taxon>
        <taxon>Sordariomycetes</taxon>
        <taxon>Sordariomycetidae</taxon>
        <taxon>Sordariales</taxon>
        <taxon>Podosporaceae</taxon>
        <taxon>Podospora</taxon>
    </lineage>
</organism>
<dbReference type="InterPro" id="IPR036770">
    <property type="entry name" value="Ankyrin_rpt-contain_sf"/>
</dbReference>
<sequence>MGSTGGVKKFLDYGAKIDRTYSTRIGSRKHGRKHSVVYLHIAIDHGHLELVKLLIAHKANIARVGMDRRRALHFAKDLDMVRTLLAAGAREHINALGGSGGSHPPLDAMVNANVSLEVVRLVLDNGAAPYNPRSFMNPVIAAMMHERADVVDLLVQYGGKAIKGFRPLSAIGVALHVPDPVLNTKFARLCLLQNPTSFYDVTVALHSQVGLSWKDSGDS</sequence>
<keyword evidence="2 3" id="KW-0040">ANK repeat</keyword>
<evidence type="ECO:0000313" key="5">
    <source>
        <dbReference type="Proteomes" id="UP001270362"/>
    </source>
</evidence>
<reference evidence="4" key="2">
    <citation type="submission" date="2023-06" db="EMBL/GenBank/DDBJ databases">
        <authorList>
            <consortium name="Lawrence Berkeley National Laboratory"/>
            <person name="Haridas S."/>
            <person name="Hensen N."/>
            <person name="Bonometti L."/>
            <person name="Westerberg I."/>
            <person name="Brannstrom I.O."/>
            <person name="Guillou S."/>
            <person name="Cros-Aarteil S."/>
            <person name="Calhoun S."/>
            <person name="Kuo A."/>
            <person name="Mondo S."/>
            <person name="Pangilinan J."/>
            <person name="Riley R."/>
            <person name="Labutti K."/>
            <person name="Andreopoulos B."/>
            <person name="Lipzen A."/>
            <person name="Chen C."/>
            <person name="Yanf M."/>
            <person name="Daum C."/>
            <person name="Ng V."/>
            <person name="Clum A."/>
            <person name="Steindorff A."/>
            <person name="Ohm R."/>
            <person name="Martin F."/>
            <person name="Silar P."/>
            <person name="Natvig D."/>
            <person name="Lalanne C."/>
            <person name="Gautier V."/>
            <person name="Ament-Velasquez S.L."/>
            <person name="Kruys A."/>
            <person name="Hutchinson M.I."/>
            <person name="Powell A.J."/>
            <person name="Barry K."/>
            <person name="Miller A.N."/>
            <person name="Grigoriev I.V."/>
            <person name="Debuchy R."/>
            <person name="Gladieux P."/>
            <person name="Thoren M.H."/>
            <person name="Johannesson H."/>
        </authorList>
    </citation>
    <scope>NUCLEOTIDE SEQUENCE</scope>
    <source>
        <strain evidence="4">CBS 314.62</strain>
    </source>
</reference>
<comment type="caution">
    <text evidence="4">The sequence shown here is derived from an EMBL/GenBank/DDBJ whole genome shotgun (WGS) entry which is preliminary data.</text>
</comment>
<protein>
    <recommendedName>
        <fullName evidence="6">Ankyrin repeat protein</fullName>
    </recommendedName>
</protein>
<dbReference type="SMART" id="SM00248">
    <property type="entry name" value="ANK"/>
    <property type="match status" value="4"/>
</dbReference>
<proteinExistence type="predicted"/>
<dbReference type="Pfam" id="PF12796">
    <property type="entry name" value="Ank_2"/>
    <property type="match status" value="1"/>
</dbReference>
<dbReference type="Gene3D" id="1.25.40.20">
    <property type="entry name" value="Ankyrin repeat-containing domain"/>
    <property type="match status" value="1"/>
</dbReference>
<dbReference type="PANTHER" id="PTHR24126:SF14">
    <property type="entry name" value="ANK_REP_REGION DOMAIN-CONTAINING PROTEIN"/>
    <property type="match status" value="1"/>
</dbReference>
<evidence type="ECO:0000256" key="2">
    <source>
        <dbReference type="ARBA" id="ARBA00023043"/>
    </source>
</evidence>